<comment type="similarity">
    <text evidence="1 3">Belongs to the short-chain dehydrogenases/reductases (SDR) family.</text>
</comment>
<dbReference type="Gene3D" id="3.40.50.720">
    <property type="entry name" value="NAD(P)-binding Rossmann-like Domain"/>
    <property type="match status" value="1"/>
</dbReference>
<gene>
    <name evidence="6" type="ORF">RM574_08000</name>
</gene>
<evidence type="ECO:0000256" key="2">
    <source>
        <dbReference type="ARBA" id="ARBA00023002"/>
    </source>
</evidence>
<evidence type="ECO:0000313" key="7">
    <source>
        <dbReference type="Proteomes" id="UP001183607"/>
    </source>
</evidence>
<dbReference type="EMBL" id="JAVRER010000009">
    <property type="protein sequence ID" value="MDT0415431.1"/>
    <property type="molecule type" value="Genomic_DNA"/>
</dbReference>
<dbReference type="SMART" id="SM00822">
    <property type="entry name" value="PKS_KR"/>
    <property type="match status" value="1"/>
</dbReference>
<evidence type="ECO:0000259" key="5">
    <source>
        <dbReference type="SMART" id="SM00822"/>
    </source>
</evidence>
<dbReference type="SUPFAM" id="SSF51735">
    <property type="entry name" value="NAD(P)-binding Rossmann-fold domains"/>
    <property type="match status" value="1"/>
</dbReference>
<dbReference type="PANTHER" id="PTHR44196:SF1">
    <property type="entry name" value="DEHYDROGENASE_REDUCTASE SDR FAMILY MEMBER 7B"/>
    <property type="match status" value="1"/>
</dbReference>
<dbReference type="InterPro" id="IPR020904">
    <property type="entry name" value="Sc_DH/Rdtase_CS"/>
</dbReference>
<accession>A0ABD5E1V7</accession>
<organism evidence="6 7">
    <name type="scientific">Streptomyces evansiae</name>
    <dbReference type="NCBI Taxonomy" id="3075535"/>
    <lineage>
        <taxon>Bacteria</taxon>
        <taxon>Bacillati</taxon>
        <taxon>Actinomycetota</taxon>
        <taxon>Actinomycetes</taxon>
        <taxon>Kitasatosporales</taxon>
        <taxon>Streptomycetaceae</taxon>
        <taxon>Streptomyces</taxon>
    </lineage>
</organism>
<dbReference type="PROSITE" id="PS00061">
    <property type="entry name" value="ADH_SHORT"/>
    <property type="match status" value="1"/>
</dbReference>
<sequence>MRRGTPDAAPGRAPHEPPAPRRVAVVTGAARGVGAALARALAARGMAVALLGRELATLEAVARELPVPTCSLEVDVTDEPALRGAADCVRERLGPASVVVANAGIAAAGPFTHTGAALWDRVIAVNLTGSAATARVFLPHLLATRGHFLQVASTASFGSAPMMSAYCASKAGVESFAQALRNELAPAGVTVGIAYLHWTGTGMIENIDEDPVLRALRAHQPAFAGRVHPPEQVAAWLARSIARRAPTVYAPPWLRFLQPLRPVFPYAVSYVSRRALARLTPAELAREAGVLGPGGRADWGAEDRTPARPVTPPHT</sequence>
<dbReference type="AlphaFoldDB" id="A0ABD5E1V7"/>
<evidence type="ECO:0000256" key="4">
    <source>
        <dbReference type="SAM" id="MobiDB-lite"/>
    </source>
</evidence>
<feature type="domain" description="Ketoreductase" evidence="5">
    <location>
        <begin position="22"/>
        <end position="201"/>
    </location>
</feature>
<dbReference type="GO" id="GO:0016491">
    <property type="term" value="F:oxidoreductase activity"/>
    <property type="evidence" value="ECO:0007669"/>
    <property type="project" value="UniProtKB-KW"/>
</dbReference>
<feature type="region of interest" description="Disordered" evidence="4">
    <location>
        <begin position="293"/>
        <end position="315"/>
    </location>
</feature>
<protein>
    <submittedName>
        <fullName evidence="6">SDR family oxidoreductase</fullName>
    </submittedName>
</protein>
<dbReference type="InterPro" id="IPR036291">
    <property type="entry name" value="NAD(P)-bd_dom_sf"/>
</dbReference>
<comment type="caution">
    <text evidence="6">The sequence shown here is derived from an EMBL/GenBank/DDBJ whole genome shotgun (WGS) entry which is preliminary data.</text>
</comment>
<dbReference type="RefSeq" id="WP_311676830.1">
    <property type="nucleotide sequence ID" value="NZ_JAVRER010000009.1"/>
</dbReference>
<evidence type="ECO:0000256" key="1">
    <source>
        <dbReference type="ARBA" id="ARBA00006484"/>
    </source>
</evidence>
<dbReference type="PRINTS" id="PR00080">
    <property type="entry name" value="SDRFAMILY"/>
</dbReference>
<keyword evidence="2" id="KW-0560">Oxidoreductase</keyword>
<dbReference type="Proteomes" id="UP001183607">
    <property type="component" value="Unassembled WGS sequence"/>
</dbReference>
<evidence type="ECO:0000256" key="3">
    <source>
        <dbReference type="RuleBase" id="RU000363"/>
    </source>
</evidence>
<proteinExistence type="inferred from homology"/>
<feature type="region of interest" description="Disordered" evidence="4">
    <location>
        <begin position="1"/>
        <end position="20"/>
    </location>
</feature>
<dbReference type="PANTHER" id="PTHR44196">
    <property type="entry name" value="DEHYDROGENASE/REDUCTASE SDR FAMILY MEMBER 7B"/>
    <property type="match status" value="1"/>
</dbReference>
<evidence type="ECO:0000313" key="6">
    <source>
        <dbReference type="EMBL" id="MDT0415431.1"/>
    </source>
</evidence>
<name>A0ABD5E1V7_9ACTN</name>
<dbReference type="InterPro" id="IPR057326">
    <property type="entry name" value="KR_dom"/>
</dbReference>
<reference evidence="7" key="1">
    <citation type="submission" date="2023-07" db="EMBL/GenBank/DDBJ databases">
        <title>30 novel species of actinomycetes from the DSMZ collection.</title>
        <authorList>
            <person name="Nouioui I."/>
        </authorList>
    </citation>
    <scope>NUCLEOTIDE SEQUENCE [LARGE SCALE GENOMIC DNA]</scope>
    <source>
        <strain evidence="7">DSM 41982</strain>
    </source>
</reference>
<dbReference type="InterPro" id="IPR002347">
    <property type="entry name" value="SDR_fam"/>
</dbReference>
<dbReference type="PRINTS" id="PR00081">
    <property type="entry name" value="GDHRDH"/>
</dbReference>
<dbReference type="CDD" id="cd05233">
    <property type="entry name" value="SDR_c"/>
    <property type="match status" value="1"/>
</dbReference>
<dbReference type="NCBIfam" id="NF004526">
    <property type="entry name" value="PRK05872.1"/>
    <property type="match status" value="1"/>
</dbReference>
<dbReference type="Pfam" id="PF00106">
    <property type="entry name" value="adh_short"/>
    <property type="match status" value="1"/>
</dbReference>